<evidence type="ECO:0000313" key="3">
    <source>
        <dbReference type="Proteomes" id="UP001601992"/>
    </source>
</evidence>
<gene>
    <name evidence="2" type="ORF">ACFYXQ_29020</name>
</gene>
<feature type="compositionally biased region" description="Polar residues" evidence="1">
    <location>
        <begin position="242"/>
        <end position="251"/>
    </location>
</feature>
<evidence type="ECO:0000256" key="1">
    <source>
        <dbReference type="SAM" id="MobiDB-lite"/>
    </source>
</evidence>
<sequence length="251" mass="27400">MPGRPPVMALFDDSVHLRDQTSRHWELIHAGIPAIRRELATYRIPPEDIPMRPHLDLAQDVAKASRFRHGVQLSELGEFMPGLLHDLRIAWHSTTGPDQERIFGLLAEAYSATGQLVYKLGYIDLASLAVDPLRVGRGQSGDELAVLAGDYQRAGEMISAADWNTAERFLEASRSRIESEIGKGDPKTLSMWGSLHSKSGLAAARAGRRDVADAHLAEASETAQGLGEDRDDYRRRADGIGDSSSAHSSGP</sequence>
<organism evidence="2 3">
    <name type="scientific">Nocardia jiangxiensis</name>
    <dbReference type="NCBI Taxonomy" id="282685"/>
    <lineage>
        <taxon>Bacteria</taxon>
        <taxon>Bacillati</taxon>
        <taxon>Actinomycetota</taxon>
        <taxon>Actinomycetes</taxon>
        <taxon>Mycobacteriales</taxon>
        <taxon>Nocardiaceae</taxon>
        <taxon>Nocardia</taxon>
    </lineage>
</organism>
<dbReference type="RefSeq" id="WP_387405568.1">
    <property type="nucleotide sequence ID" value="NZ_JBIAQY010000011.1"/>
</dbReference>
<name>A0ABW6S7Y8_9NOCA</name>
<proteinExistence type="predicted"/>
<dbReference type="Proteomes" id="UP001601992">
    <property type="component" value="Unassembled WGS sequence"/>
</dbReference>
<keyword evidence="3" id="KW-1185">Reference proteome</keyword>
<protein>
    <recommendedName>
        <fullName evidence="4">Tetratricopeptide repeat-containing protein</fullName>
    </recommendedName>
</protein>
<dbReference type="EMBL" id="JBIAQY010000011">
    <property type="protein sequence ID" value="MFF3571829.1"/>
    <property type="molecule type" value="Genomic_DNA"/>
</dbReference>
<evidence type="ECO:0000313" key="2">
    <source>
        <dbReference type="EMBL" id="MFF3571829.1"/>
    </source>
</evidence>
<accession>A0ABW6S7Y8</accession>
<comment type="caution">
    <text evidence="2">The sequence shown here is derived from an EMBL/GenBank/DDBJ whole genome shotgun (WGS) entry which is preliminary data.</text>
</comment>
<feature type="compositionally biased region" description="Basic and acidic residues" evidence="1">
    <location>
        <begin position="227"/>
        <end position="239"/>
    </location>
</feature>
<evidence type="ECO:0008006" key="4">
    <source>
        <dbReference type="Google" id="ProtNLM"/>
    </source>
</evidence>
<reference evidence="2 3" key="1">
    <citation type="submission" date="2024-10" db="EMBL/GenBank/DDBJ databases">
        <title>The Natural Products Discovery Center: Release of the First 8490 Sequenced Strains for Exploring Actinobacteria Biosynthetic Diversity.</title>
        <authorList>
            <person name="Kalkreuter E."/>
            <person name="Kautsar S.A."/>
            <person name="Yang D."/>
            <person name="Bader C.D."/>
            <person name="Teijaro C.N."/>
            <person name="Fluegel L."/>
            <person name="Davis C.M."/>
            <person name="Simpson J.R."/>
            <person name="Lauterbach L."/>
            <person name="Steele A.D."/>
            <person name="Gui C."/>
            <person name="Meng S."/>
            <person name="Li G."/>
            <person name="Viehrig K."/>
            <person name="Ye F."/>
            <person name="Su P."/>
            <person name="Kiefer A.F."/>
            <person name="Nichols A."/>
            <person name="Cepeda A.J."/>
            <person name="Yan W."/>
            <person name="Fan B."/>
            <person name="Jiang Y."/>
            <person name="Adhikari A."/>
            <person name="Zheng C.-J."/>
            <person name="Schuster L."/>
            <person name="Cowan T.M."/>
            <person name="Smanski M.J."/>
            <person name="Chevrette M.G."/>
            <person name="De Carvalho L.P.S."/>
            <person name="Shen B."/>
        </authorList>
    </citation>
    <scope>NUCLEOTIDE SEQUENCE [LARGE SCALE GENOMIC DNA]</scope>
    <source>
        <strain evidence="2 3">NPDC002593</strain>
    </source>
</reference>
<feature type="region of interest" description="Disordered" evidence="1">
    <location>
        <begin position="216"/>
        <end position="251"/>
    </location>
</feature>